<evidence type="ECO:0000313" key="1">
    <source>
        <dbReference type="EMBL" id="GAA4499840.1"/>
    </source>
</evidence>
<reference evidence="2" key="1">
    <citation type="journal article" date="2019" name="Int. J. Syst. Evol. Microbiol.">
        <title>The Global Catalogue of Microorganisms (GCM) 10K type strain sequencing project: providing services to taxonomists for standard genome sequencing and annotation.</title>
        <authorList>
            <consortium name="The Broad Institute Genomics Platform"/>
            <consortium name="The Broad Institute Genome Sequencing Center for Infectious Disease"/>
            <person name="Wu L."/>
            <person name="Ma J."/>
        </authorList>
    </citation>
    <scope>NUCLEOTIDE SEQUENCE [LARGE SCALE GENOMIC DNA]</scope>
    <source>
        <strain evidence="2">JCM 17933</strain>
    </source>
</reference>
<name>A0ABP8QBD4_9ACTN</name>
<protein>
    <submittedName>
        <fullName evidence="1">Uncharacterized protein</fullName>
    </submittedName>
</protein>
<dbReference type="EMBL" id="BAABHF010000024">
    <property type="protein sequence ID" value="GAA4499840.1"/>
    <property type="molecule type" value="Genomic_DNA"/>
</dbReference>
<dbReference type="Proteomes" id="UP001500503">
    <property type="component" value="Unassembled WGS sequence"/>
</dbReference>
<organism evidence="1 2">
    <name type="scientific">Actinoallomurus oryzae</name>
    <dbReference type="NCBI Taxonomy" id="502180"/>
    <lineage>
        <taxon>Bacteria</taxon>
        <taxon>Bacillati</taxon>
        <taxon>Actinomycetota</taxon>
        <taxon>Actinomycetes</taxon>
        <taxon>Streptosporangiales</taxon>
        <taxon>Thermomonosporaceae</taxon>
        <taxon>Actinoallomurus</taxon>
    </lineage>
</organism>
<accession>A0ABP8QBD4</accession>
<gene>
    <name evidence="1" type="ORF">GCM10023191_047400</name>
</gene>
<sequence>MSMDADIAPGATPLPESGWELRLGRGSGDRPALEVHTGDGLIDVAVAGGPGAVLVRGAVRGRGFSVAWGQLPPGGEVLVEFRAGGTSRRATAVTVAGAFWAAEAPGRFREVVVTTAVDRESYRLRRFRERRAGRRAAAA</sequence>
<proteinExistence type="predicted"/>
<evidence type="ECO:0000313" key="2">
    <source>
        <dbReference type="Proteomes" id="UP001500503"/>
    </source>
</evidence>
<keyword evidence="2" id="KW-1185">Reference proteome</keyword>
<comment type="caution">
    <text evidence="1">The sequence shown here is derived from an EMBL/GenBank/DDBJ whole genome shotgun (WGS) entry which is preliminary data.</text>
</comment>